<proteinExistence type="predicted"/>
<evidence type="ECO:0000313" key="1">
    <source>
        <dbReference type="EMBL" id="MPN58651.1"/>
    </source>
</evidence>
<organism evidence="1">
    <name type="scientific">bioreactor metagenome</name>
    <dbReference type="NCBI Taxonomy" id="1076179"/>
    <lineage>
        <taxon>unclassified sequences</taxon>
        <taxon>metagenomes</taxon>
        <taxon>ecological metagenomes</taxon>
    </lineage>
</organism>
<comment type="caution">
    <text evidence="1">The sequence shown here is derived from an EMBL/GenBank/DDBJ whole genome shotgun (WGS) entry which is preliminary data.</text>
</comment>
<protein>
    <submittedName>
        <fullName evidence="1">Uncharacterized protein</fullName>
    </submittedName>
</protein>
<reference evidence="1" key="1">
    <citation type="submission" date="2019-08" db="EMBL/GenBank/DDBJ databases">
        <authorList>
            <person name="Kucharzyk K."/>
            <person name="Murdoch R.W."/>
            <person name="Higgins S."/>
            <person name="Loffler F."/>
        </authorList>
    </citation>
    <scope>NUCLEOTIDE SEQUENCE</scope>
</reference>
<dbReference type="AlphaFoldDB" id="A0A645J4T3"/>
<dbReference type="EMBL" id="VSSQ01131621">
    <property type="protein sequence ID" value="MPN58651.1"/>
    <property type="molecule type" value="Genomic_DNA"/>
</dbReference>
<gene>
    <name evidence="1" type="ORF">SDC9_206361</name>
</gene>
<name>A0A645J4T3_9ZZZZ</name>
<sequence length="72" mass="7697">MALQAHQFVVAPESAEVSAHRQAGGAGLFPVADDPVDFLPFLPGNEGVAEQRDDVVGDRAVDRVLKVDDARR</sequence>
<accession>A0A645J4T3</accession>